<dbReference type="Proteomes" id="UP000293162">
    <property type="component" value="Unassembled WGS sequence"/>
</dbReference>
<dbReference type="OrthoDB" id="680837at2"/>
<evidence type="ECO:0000313" key="2">
    <source>
        <dbReference type="EMBL" id="RYU95957.1"/>
    </source>
</evidence>
<proteinExistence type="predicted"/>
<feature type="signal peptide" evidence="1">
    <location>
        <begin position="1"/>
        <end position="19"/>
    </location>
</feature>
<organism evidence="2 3">
    <name type="scientific">Emticicia agri</name>
    <dbReference type="NCBI Taxonomy" id="2492393"/>
    <lineage>
        <taxon>Bacteria</taxon>
        <taxon>Pseudomonadati</taxon>
        <taxon>Bacteroidota</taxon>
        <taxon>Cytophagia</taxon>
        <taxon>Cytophagales</taxon>
        <taxon>Leadbetterellaceae</taxon>
        <taxon>Emticicia</taxon>
    </lineage>
</organism>
<comment type="caution">
    <text evidence="2">The sequence shown here is derived from an EMBL/GenBank/DDBJ whole genome shotgun (WGS) entry which is preliminary data.</text>
</comment>
<dbReference type="AlphaFoldDB" id="A0A4Q5M2B8"/>
<sequence length="217" mass="24585">MRKTILCMTLFLGAITTRAQYMQDVNGRPLLAGKYVDLVGTPYLFEDWTKGEVTLENGKNHKDLDLKYDQIEGIVFFKGKNGADMGFTSMVKSFILYPNNVAMSFVQIPEIKETERDPYFEVLSDGKKVKLLKKTKKVIREGKAYGSASGTRTFSENTIYYLLKADGTYTKVKKDKKAIINALSDKSVEVEQYIKDNKTNFKEDASVAAVVNYYNTL</sequence>
<feature type="chain" id="PRO_5020328877" evidence="1">
    <location>
        <begin position="20"/>
        <end position="217"/>
    </location>
</feature>
<protein>
    <submittedName>
        <fullName evidence="2">Uncharacterized protein</fullName>
    </submittedName>
</protein>
<dbReference type="RefSeq" id="WP_130020565.1">
    <property type="nucleotide sequence ID" value="NZ_SEWF01000010.1"/>
</dbReference>
<accession>A0A4Q5M2B8</accession>
<name>A0A4Q5M2B8_9BACT</name>
<gene>
    <name evidence="2" type="ORF">EWM59_08650</name>
</gene>
<evidence type="ECO:0000313" key="3">
    <source>
        <dbReference type="Proteomes" id="UP000293162"/>
    </source>
</evidence>
<keyword evidence="1" id="KW-0732">Signal</keyword>
<keyword evidence="3" id="KW-1185">Reference proteome</keyword>
<evidence type="ECO:0000256" key="1">
    <source>
        <dbReference type="SAM" id="SignalP"/>
    </source>
</evidence>
<dbReference type="EMBL" id="SEWF01000010">
    <property type="protein sequence ID" value="RYU95957.1"/>
    <property type="molecule type" value="Genomic_DNA"/>
</dbReference>
<reference evidence="2 3" key="1">
    <citation type="submission" date="2019-02" db="EMBL/GenBank/DDBJ databases">
        <title>Bacterial novel species Emticicia sp. 17J42-9 isolated from soil.</title>
        <authorList>
            <person name="Jung H.-Y."/>
        </authorList>
    </citation>
    <scope>NUCLEOTIDE SEQUENCE [LARGE SCALE GENOMIC DNA]</scope>
    <source>
        <strain evidence="2 3">17J42-9</strain>
    </source>
</reference>